<keyword evidence="4" id="KW-1185">Reference proteome</keyword>
<dbReference type="InterPro" id="IPR049804">
    <property type="entry name" value="Choice_anch_L"/>
</dbReference>
<feature type="compositionally biased region" description="Low complexity" evidence="1">
    <location>
        <begin position="79"/>
        <end position="96"/>
    </location>
</feature>
<evidence type="ECO:0000256" key="1">
    <source>
        <dbReference type="SAM" id="MobiDB-lite"/>
    </source>
</evidence>
<gene>
    <name evidence="3" type="ORF">SAMN05421666_2626</name>
</gene>
<reference evidence="3 4" key="1">
    <citation type="submission" date="2017-01" db="EMBL/GenBank/DDBJ databases">
        <authorList>
            <person name="Mah S.A."/>
            <person name="Swanson W.J."/>
            <person name="Moy G.W."/>
            <person name="Vacquier V.D."/>
        </authorList>
    </citation>
    <scope>NUCLEOTIDE SEQUENCE [LARGE SCALE GENOMIC DNA]</scope>
    <source>
        <strain evidence="3 4">DSM 29590</strain>
    </source>
</reference>
<evidence type="ECO:0000313" key="4">
    <source>
        <dbReference type="Proteomes" id="UP000186019"/>
    </source>
</evidence>
<accession>A0A1N7H7B8</accession>
<dbReference type="Proteomes" id="UP000186019">
    <property type="component" value="Unassembled WGS sequence"/>
</dbReference>
<evidence type="ECO:0000259" key="2">
    <source>
        <dbReference type="Pfam" id="PF13403"/>
    </source>
</evidence>
<name>A0A1N7H7B8_9RHOB</name>
<organism evidence="3 4">
    <name type="scientific">Roseovarius nanhaiticus</name>
    <dbReference type="NCBI Taxonomy" id="573024"/>
    <lineage>
        <taxon>Bacteria</taxon>
        <taxon>Pseudomonadati</taxon>
        <taxon>Pseudomonadota</taxon>
        <taxon>Alphaproteobacteria</taxon>
        <taxon>Rhodobacterales</taxon>
        <taxon>Roseobacteraceae</taxon>
        <taxon>Roseovarius</taxon>
    </lineage>
</organism>
<dbReference type="Gene3D" id="2.170.16.10">
    <property type="entry name" value="Hedgehog/Intein (Hint) domain"/>
    <property type="match status" value="1"/>
</dbReference>
<evidence type="ECO:0000313" key="3">
    <source>
        <dbReference type="EMBL" id="SIS20775.1"/>
    </source>
</evidence>
<feature type="domain" description="Hedgehog/Intein (Hint)" evidence="2">
    <location>
        <begin position="343"/>
        <end position="480"/>
    </location>
</feature>
<sequence length="533" mass="56734">MVDGVEIPINRNASAEQMAQEMFGPDVIIESATYTGDRDSSGIYSDGDAISPGVMPGNTGVMFSTGDLRGFTNNTRWWQGGSNTSTSQTTNSSGPNSYADAISDFDAAAGARTFDASFIDVDFRPSGDMLTMQFVFSSDEYPEFALGAFQDFVGVWINGQQVQLSVGDGDIDPNNLNAGSNGNLFIDNQNDQYNTEMDGFTVNLTLKIPVNANQTNSIRIGIADVTDSNYDSTLIIAGGSIQSTVLALDDATKLDPSGSKNLDVLANDVNNGAGILTITHINGQAVSVGDTVTLNSGQTVQLNADGTLGLTGDGDEEEFTFTYTVENATGISDTGFVLVDSVPCFVAGTMIKTAHGLKPVETLQPGDLVMTRDEGAQPLRWIGSRRIAAAGDFAPIHIDAGTFGDHGALALSPLHRVLIRDSLAELLFGEGEVLVAARDLVNDRSVRRVPGGEVEYVHILFDRHQVVYSEGLETESFLPGPQTARSFEADIVQEICAIFPELCPETGAGYSPAARRMLKRYEAQLLMSGARAA</sequence>
<dbReference type="InterPro" id="IPR036844">
    <property type="entry name" value="Hint_dom_sf"/>
</dbReference>
<feature type="region of interest" description="Disordered" evidence="1">
    <location>
        <begin position="74"/>
        <end position="96"/>
    </location>
</feature>
<dbReference type="Pfam" id="PF13403">
    <property type="entry name" value="Hint_2"/>
    <property type="match status" value="1"/>
</dbReference>
<dbReference type="OrthoDB" id="6305173at2"/>
<dbReference type="STRING" id="573024.SAMN05216208_2693"/>
<dbReference type="AlphaFoldDB" id="A0A1N7H7B8"/>
<dbReference type="SUPFAM" id="SSF51294">
    <property type="entry name" value="Hedgehog/intein (Hint) domain"/>
    <property type="match status" value="1"/>
</dbReference>
<dbReference type="NCBIfam" id="NF038133">
    <property type="entry name" value="choice_anch_L"/>
    <property type="match status" value="1"/>
</dbReference>
<protein>
    <submittedName>
        <fullName evidence="3">Hint domain-containing protein</fullName>
    </submittedName>
</protein>
<proteinExistence type="predicted"/>
<dbReference type="EMBL" id="FTNV01000002">
    <property type="protein sequence ID" value="SIS20775.1"/>
    <property type="molecule type" value="Genomic_DNA"/>
</dbReference>
<dbReference type="InterPro" id="IPR028992">
    <property type="entry name" value="Hedgehog/Intein_dom"/>
</dbReference>
<dbReference type="RefSeq" id="WP_076534800.1">
    <property type="nucleotide sequence ID" value="NZ_CANNEL010000007.1"/>
</dbReference>